<feature type="transmembrane region" description="Helical" evidence="1">
    <location>
        <begin position="45"/>
        <end position="63"/>
    </location>
</feature>
<dbReference type="EMBL" id="JTDY01001826">
    <property type="protein sequence ID" value="KOB72778.1"/>
    <property type="molecule type" value="Genomic_DNA"/>
</dbReference>
<accession>A0A0L7LBB2</accession>
<reference evidence="2 3" key="1">
    <citation type="journal article" date="2015" name="Genome Biol. Evol.">
        <title>The genome of winter moth (Operophtera brumata) provides a genomic perspective on sexual dimorphism and phenology.</title>
        <authorList>
            <person name="Derks M.F."/>
            <person name="Smit S."/>
            <person name="Salis L."/>
            <person name="Schijlen E."/>
            <person name="Bossers A."/>
            <person name="Mateman C."/>
            <person name="Pijl A.S."/>
            <person name="de Ridder D."/>
            <person name="Groenen M.A."/>
            <person name="Visser M.E."/>
            <person name="Megens H.J."/>
        </authorList>
    </citation>
    <scope>NUCLEOTIDE SEQUENCE [LARGE SCALE GENOMIC DNA]</scope>
    <source>
        <strain evidence="2">WM2013NL</strain>
        <tissue evidence="2">Head and thorax</tissue>
    </source>
</reference>
<keyword evidence="1" id="KW-1133">Transmembrane helix</keyword>
<evidence type="ECO:0000256" key="1">
    <source>
        <dbReference type="SAM" id="Phobius"/>
    </source>
</evidence>
<keyword evidence="3" id="KW-1185">Reference proteome</keyword>
<keyword evidence="1" id="KW-0472">Membrane</keyword>
<keyword evidence="1" id="KW-0812">Transmembrane</keyword>
<dbReference type="Proteomes" id="UP000037510">
    <property type="component" value="Unassembled WGS sequence"/>
</dbReference>
<gene>
    <name evidence="2" type="ORF">OBRU01_11800</name>
</gene>
<protein>
    <submittedName>
        <fullName evidence="2">Uncharacterized protein</fullName>
    </submittedName>
</protein>
<evidence type="ECO:0000313" key="2">
    <source>
        <dbReference type="EMBL" id="KOB72778.1"/>
    </source>
</evidence>
<organism evidence="2 3">
    <name type="scientific">Operophtera brumata</name>
    <name type="common">Winter moth</name>
    <name type="synonym">Phalaena brumata</name>
    <dbReference type="NCBI Taxonomy" id="104452"/>
    <lineage>
        <taxon>Eukaryota</taxon>
        <taxon>Metazoa</taxon>
        <taxon>Ecdysozoa</taxon>
        <taxon>Arthropoda</taxon>
        <taxon>Hexapoda</taxon>
        <taxon>Insecta</taxon>
        <taxon>Pterygota</taxon>
        <taxon>Neoptera</taxon>
        <taxon>Endopterygota</taxon>
        <taxon>Lepidoptera</taxon>
        <taxon>Glossata</taxon>
        <taxon>Ditrysia</taxon>
        <taxon>Geometroidea</taxon>
        <taxon>Geometridae</taxon>
        <taxon>Larentiinae</taxon>
        <taxon>Operophtera</taxon>
    </lineage>
</organism>
<dbReference type="AlphaFoldDB" id="A0A0L7LBB2"/>
<evidence type="ECO:0000313" key="3">
    <source>
        <dbReference type="Proteomes" id="UP000037510"/>
    </source>
</evidence>
<name>A0A0L7LBB2_OPEBR</name>
<comment type="caution">
    <text evidence="2">The sequence shown here is derived from an EMBL/GenBank/DDBJ whole genome shotgun (WGS) entry which is preliminary data.</text>
</comment>
<sequence>MFQIKKLLQDDDVFVAKTLNADENRTKDLFMGVLRDLKTFVSKNYALKSTLILFIGFGLNMWIPELLLRMQGRDCRSATVTPDTKVFNASNVAWKGLTKLYEGYAKPELIAAFNASA</sequence>
<feature type="non-terminal residue" evidence="2">
    <location>
        <position position="117"/>
    </location>
</feature>
<proteinExistence type="predicted"/>